<gene>
    <name evidence="1" type="ORF">HCN08_21745</name>
</gene>
<dbReference type="Proteomes" id="UP000734511">
    <property type="component" value="Unassembled WGS sequence"/>
</dbReference>
<proteinExistence type="predicted"/>
<name>A0ABX0ZQ17_9ACTN</name>
<evidence type="ECO:0000313" key="1">
    <source>
        <dbReference type="EMBL" id="NJP46008.1"/>
    </source>
</evidence>
<protein>
    <submittedName>
        <fullName evidence="1">Uncharacterized protein</fullName>
    </submittedName>
</protein>
<dbReference type="RefSeq" id="WP_167984860.1">
    <property type="nucleotide sequence ID" value="NZ_JAATEJ010000018.1"/>
</dbReference>
<evidence type="ECO:0000313" key="2">
    <source>
        <dbReference type="Proteomes" id="UP000734511"/>
    </source>
</evidence>
<keyword evidence="2" id="KW-1185">Reference proteome</keyword>
<reference evidence="1 2" key="1">
    <citation type="submission" date="2020-03" db="EMBL/GenBank/DDBJ databases">
        <title>WGS of actinomycetes isolated from Thailand.</title>
        <authorList>
            <person name="Thawai C."/>
        </authorList>
    </citation>
    <scope>NUCLEOTIDE SEQUENCE [LARGE SCALE GENOMIC DNA]</scope>
    <source>
        <strain evidence="1 2">PRB2-1</strain>
    </source>
</reference>
<organism evidence="1 2">
    <name type="scientific">Actinacidiphila epipremni</name>
    <dbReference type="NCBI Taxonomy" id="2053013"/>
    <lineage>
        <taxon>Bacteria</taxon>
        <taxon>Bacillati</taxon>
        <taxon>Actinomycetota</taxon>
        <taxon>Actinomycetes</taxon>
        <taxon>Kitasatosporales</taxon>
        <taxon>Streptomycetaceae</taxon>
        <taxon>Actinacidiphila</taxon>
    </lineage>
</organism>
<sequence>MIDIVRTELWMGMHALKGLRINAYQVGPPLCSLGHDSVFFPAPAGTPPIRPGRAFPAPPPAQRTTA</sequence>
<comment type="caution">
    <text evidence="1">The sequence shown here is derived from an EMBL/GenBank/DDBJ whole genome shotgun (WGS) entry which is preliminary data.</text>
</comment>
<accession>A0ABX0ZQ17</accession>
<dbReference type="EMBL" id="JAATEJ010000018">
    <property type="protein sequence ID" value="NJP46008.1"/>
    <property type="molecule type" value="Genomic_DNA"/>
</dbReference>